<keyword evidence="10 12" id="KW-0472">Membrane</keyword>
<feature type="transmembrane region" description="Helical" evidence="12">
    <location>
        <begin position="89"/>
        <end position="108"/>
    </location>
</feature>
<evidence type="ECO:0000256" key="5">
    <source>
        <dbReference type="ARBA" id="ARBA00022692"/>
    </source>
</evidence>
<keyword evidence="4" id="KW-0349">Heme</keyword>
<feature type="transmembrane region" description="Helical" evidence="12">
    <location>
        <begin position="193"/>
        <end position="218"/>
    </location>
</feature>
<evidence type="ECO:0000256" key="2">
    <source>
        <dbReference type="ARBA" id="ARBA00004141"/>
    </source>
</evidence>
<reference evidence="14 15" key="2">
    <citation type="submission" date="2017-04" db="EMBL/GenBank/DDBJ databases">
        <title>CpG methylation of centromeres and impact of large insertions on vertebrate speciation.</title>
        <authorList>
            <person name="Ichikawa K."/>
            <person name="Yoshimura J."/>
            <person name="Morishita S."/>
        </authorList>
    </citation>
    <scope>NUCLEOTIDE SEQUENCE</scope>
    <source>
        <strain evidence="14 15">HSOK</strain>
    </source>
</reference>
<keyword evidence="3" id="KW-0813">Transport</keyword>
<sequence>MAVSREAESEPRLYGCGRAASAALTHLISVILTAFMAFLSQPGTTWFSWHPFLMTLAFSFLMTQAILLFSPHGSLVRRFSHKAKGRVHWMLQGLGALCAVTGLTAIFYNKGLNGKPHFTSWHGLLGLLTVCVAVAQSLAAVPLIYHSLAKGWSLAKLKRYHAASGLVAYLLGSGSLLLGLCSTWFTTSVGEHTWYLAALGPVVSALVIMNQVSSAYIVKKRLQS</sequence>
<dbReference type="EC" id="7.2.1.3" evidence="11"/>
<keyword evidence="5 12" id="KW-0812">Transmembrane</keyword>
<name>A0A3P9JRX8_ORYLA</name>
<dbReference type="GO" id="GO:0140575">
    <property type="term" value="F:transmembrane monodehydroascorbate reductase activity"/>
    <property type="evidence" value="ECO:0007669"/>
    <property type="project" value="InterPro"/>
</dbReference>
<keyword evidence="8 12" id="KW-1133">Transmembrane helix</keyword>
<protein>
    <recommendedName>
        <fullName evidence="11">ascorbate ferrireductase (transmembrane)</fullName>
        <ecNumber evidence="11">7.2.1.3</ecNumber>
    </recommendedName>
</protein>
<feature type="transmembrane region" description="Helical" evidence="12">
    <location>
        <begin position="21"/>
        <end position="40"/>
    </location>
</feature>
<dbReference type="GO" id="GO:0046872">
    <property type="term" value="F:metal ion binding"/>
    <property type="evidence" value="ECO:0007669"/>
    <property type="project" value="UniProtKB-KW"/>
</dbReference>
<dbReference type="GO" id="GO:0140571">
    <property type="term" value="F:transmembrane ascorbate ferrireductase activity"/>
    <property type="evidence" value="ECO:0007669"/>
    <property type="project" value="UniProtKB-EC"/>
</dbReference>
<comment type="subcellular location">
    <subcellularLocation>
        <location evidence="2">Membrane</location>
        <topology evidence="2">Multi-pass membrane protein</topology>
    </subcellularLocation>
</comment>
<dbReference type="AlphaFoldDB" id="A0A3P9JRX8"/>
<evidence type="ECO:0000256" key="12">
    <source>
        <dbReference type="SAM" id="Phobius"/>
    </source>
</evidence>
<dbReference type="InterPro" id="IPR045150">
    <property type="entry name" value="CYB561D1/2"/>
</dbReference>
<dbReference type="Gene3D" id="1.20.120.1770">
    <property type="match status" value="1"/>
</dbReference>
<dbReference type="Proteomes" id="UP000265200">
    <property type="component" value="Chromosome 5"/>
</dbReference>
<feature type="transmembrane region" description="Helical" evidence="12">
    <location>
        <begin position="120"/>
        <end position="145"/>
    </location>
</feature>
<evidence type="ECO:0000256" key="6">
    <source>
        <dbReference type="ARBA" id="ARBA00022723"/>
    </source>
</evidence>
<feature type="transmembrane region" description="Helical" evidence="12">
    <location>
        <begin position="46"/>
        <end position="69"/>
    </location>
</feature>
<reference evidence="14" key="4">
    <citation type="submission" date="2025-09" db="UniProtKB">
        <authorList>
            <consortium name="Ensembl"/>
        </authorList>
    </citation>
    <scope>IDENTIFICATION</scope>
    <source>
        <strain evidence="14">HSOK</strain>
    </source>
</reference>
<dbReference type="Ensembl" id="ENSORLT00015029624.1">
    <property type="protein sequence ID" value="ENSORLP00015035156.1"/>
    <property type="gene ID" value="ENSORLG00015021551.1"/>
</dbReference>
<reference evidence="14" key="3">
    <citation type="submission" date="2025-08" db="UniProtKB">
        <authorList>
            <consortium name="Ensembl"/>
        </authorList>
    </citation>
    <scope>IDENTIFICATION</scope>
    <source>
        <strain evidence="14">HSOK</strain>
    </source>
</reference>
<dbReference type="CDD" id="cd08761">
    <property type="entry name" value="Cyt_b561_CYB561D2_like"/>
    <property type="match status" value="1"/>
</dbReference>
<evidence type="ECO:0000313" key="14">
    <source>
        <dbReference type="Ensembl" id="ENSORLP00015035156.1"/>
    </source>
</evidence>
<evidence type="ECO:0000313" key="15">
    <source>
        <dbReference type="Proteomes" id="UP000265200"/>
    </source>
</evidence>
<feature type="transmembrane region" description="Helical" evidence="12">
    <location>
        <begin position="166"/>
        <end position="187"/>
    </location>
</feature>
<evidence type="ECO:0000256" key="8">
    <source>
        <dbReference type="ARBA" id="ARBA00022989"/>
    </source>
</evidence>
<comment type="cofactor">
    <cofactor evidence="1">
        <name>heme b</name>
        <dbReference type="ChEBI" id="CHEBI:60344"/>
    </cofactor>
</comment>
<dbReference type="PANTHER" id="PTHR15422">
    <property type="entry name" value="OS05G0565100 PROTEIN"/>
    <property type="match status" value="1"/>
</dbReference>
<keyword evidence="9" id="KW-0408">Iron</keyword>
<organism evidence="14 15">
    <name type="scientific">Oryzias latipes</name>
    <name type="common">Japanese rice fish</name>
    <name type="synonym">Japanese killifish</name>
    <dbReference type="NCBI Taxonomy" id="8090"/>
    <lineage>
        <taxon>Eukaryota</taxon>
        <taxon>Metazoa</taxon>
        <taxon>Chordata</taxon>
        <taxon>Craniata</taxon>
        <taxon>Vertebrata</taxon>
        <taxon>Euteleostomi</taxon>
        <taxon>Actinopterygii</taxon>
        <taxon>Neopterygii</taxon>
        <taxon>Teleostei</taxon>
        <taxon>Neoteleostei</taxon>
        <taxon>Acanthomorphata</taxon>
        <taxon>Ovalentaria</taxon>
        <taxon>Atherinomorphae</taxon>
        <taxon>Beloniformes</taxon>
        <taxon>Adrianichthyidae</taxon>
        <taxon>Oryziinae</taxon>
        <taxon>Oryzias</taxon>
    </lineage>
</organism>
<dbReference type="SMART" id="SM00665">
    <property type="entry name" value="B561"/>
    <property type="match status" value="1"/>
</dbReference>
<evidence type="ECO:0000256" key="3">
    <source>
        <dbReference type="ARBA" id="ARBA00022448"/>
    </source>
</evidence>
<evidence type="ECO:0000256" key="7">
    <source>
        <dbReference type="ARBA" id="ARBA00022982"/>
    </source>
</evidence>
<evidence type="ECO:0000256" key="11">
    <source>
        <dbReference type="ARBA" id="ARBA00024225"/>
    </source>
</evidence>
<dbReference type="GO" id="GO:0016020">
    <property type="term" value="C:membrane"/>
    <property type="evidence" value="ECO:0007669"/>
    <property type="project" value="UniProtKB-SubCell"/>
</dbReference>
<dbReference type="PANTHER" id="PTHR15422:SF21">
    <property type="entry name" value="TRANSMEMBRANE REDUCTASE CYB561D2"/>
    <property type="match status" value="1"/>
</dbReference>
<keyword evidence="7" id="KW-0249">Electron transport</keyword>
<dbReference type="InterPro" id="IPR006593">
    <property type="entry name" value="Cyt_b561/ferric_Rdtase_TM"/>
</dbReference>
<feature type="domain" description="Cytochrome b561" evidence="13">
    <location>
        <begin position="16"/>
        <end position="219"/>
    </location>
</feature>
<reference key="1">
    <citation type="journal article" date="2007" name="Nature">
        <title>The medaka draft genome and insights into vertebrate genome evolution.</title>
        <authorList>
            <person name="Kasahara M."/>
            <person name="Naruse K."/>
            <person name="Sasaki S."/>
            <person name="Nakatani Y."/>
            <person name="Qu W."/>
            <person name="Ahsan B."/>
            <person name="Yamada T."/>
            <person name="Nagayasu Y."/>
            <person name="Doi K."/>
            <person name="Kasai Y."/>
            <person name="Jindo T."/>
            <person name="Kobayashi D."/>
            <person name="Shimada A."/>
            <person name="Toyoda A."/>
            <person name="Kuroki Y."/>
            <person name="Fujiyama A."/>
            <person name="Sasaki T."/>
            <person name="Shimizu A."/>
            <person name="Asakawa S."/>
            <person name="Shimizu N."/>
            <person name="Hashimoto S."/>
            <person name="Yang J."/>
            <person name="Lee Y."/>
            <person name="Matsushima K."/>
            <person name="Sugano S."/>
            <person name="Sakaizumi M."/>
            <person name="Narita T."/>
            <person name="Ohishi K."/>
            <person name="Haga S."/>
            <person name="Ohta F."/>
            <person name="Nomoto H."/>
            <person name="Nogata K."/>
            <person name="Morishita T."/>
            <person name="Endo T."/>
            <person name="Shin-I T."/>
            <person name="Takeda H."/>
            <person name="Morishita S."/>
            <person name="Kohara Y."/>
        </authorList>
    </citation>
    <scope>NUCLEOTIDE SEQUENCE [LARGE SCALE GENOMIC DNA]</scope>
    <source>
        <strain>Hd-rR</strain>
    </source>
</reference>
<evidence type="ECO:0000256" key="1">
    <source>
        <dbReference type="ARBA" id="ARBA00001970"/>
    </source>
</evidence>
<evidence type="ECO:0000256" key="9">
    <source>
        <dbReference type="ARBA" id="ARBA00023004"/>
    </source>
</evidence>
<dbReference type="PROSITE" id="PS50939">
    <property type="entry name" value="CYTOCHROME_B561"/>
    <property type="match status" value="1"/>
</dbReference>
<accession>A0A3P9JRX8</accession>
<evidence type="ECO:0000259" key="13">
    <source>
        <dbReference type="PROSITE" id="PS50939"/>
    </source>
</evidence>
<dbReference type="Pfam" id="PF03188">
    <property type="entry name" value="Cytochrom_B561"/>
    <property type="match status" value="1"/>
</dbReference>
<proteinExistence type="predicted"/>
<keyword evidence="6" id="KW-0479">Metal-binding</keyword>
<evidence type="ECO:0000256" key="4">
    <source>
        <dbReference type="ARBA" id="ARBA00022617"/>
    </source>
</evidence>
<evidence type="ECO:0000256" key="10">
    <source>
        <dbReference type="ARBA" id="ARBA00023136"/>
    </source>
</evidence>